<dbReference type="PANTHER" id="PTHR30146:SF45">
    <property type="entry name" value="CATABOLITE REPRESSOR_ACTIVATOR"/>
    <property type="match status" value="1"/>
</dbReference>
<keyword evidence="1" id="KW-0678">Repressor</keyword>
<sequence>MARSSSGRKSTIYDIAKATGSSTSAVSMVLNGTWARYRIKEETANRILASAAQLGYNVNMKARGLRLSRSGLAGMILPHYRNRFFAGLAENFEEHARSRGLCPIVVSTQRDPAVEMSVTETLISQQVELLFIVGVRNPTPLDALCSAAGIPCINVDLPGPGAPSVVSDNRGGARALTEALMEKMIAAGSSPGELLFLGGIVDEYATEMRIAGYRDAFEARGISPAADAVECFGYGASSSRRALASRYESLGRLPTGLLMNSITAFEGLVQFASKLPREAWQSTVVGCFDWDPFAVHLPFEVTMMRQDVQKIILEAFALADSHDAIDHPLVMVPTGFGEMVEEDELTIKIGREC</sequence>
<reference evidence="6 7" key="1">
    <citation type="submission" date="2016-11" db="EMBL/GenBank/DDBJ databases">
        <authorList>
            <person name="Jaros S."/>
            <person name="Januszkiewicz K."/>
            <person name="Wedrychowicz H."/>
        </authorList>
    </citation>
    <scope>NUCLEOTIDE SEQUENCE [LARGE SCALE GENOMIC DNA]</scope>
    <source>
        <strain evidence="6 7">GAS86</strain>
    </source>
</reference>
<evidence type="ECO:0000256" key="2">
    <source>
        <dbReference type="ARBA" id="ARBA00023015"/>
    </source>
</evidence>
<dbReference type="EMBL" id="FSRM01000002">
    <property type="protein sequence ID" value="SIO49561.1"/>
    <property type="molecule type" value="Genomic_DNA"/>
</dbReference>
<keyword evidence="4" id="KW-0804">Transcription</keyword>
<dbReference type="SMART" id="SM00354">
    <property type="entry name" value="HTH_LACI"/>
    <property type="match status" value="1"/>
</dbReference>
<accession>A0A1N6JZ93</accession>
<proteinExistence type="predicted"/>
<dbReference type="Pfam" id="PF13407">
    <property type="entry name" value="Peripla_BP_4"/>
    <property type="match status" value="1"/>
</dbReference>
<keyword evidence="2" id="KW-0805">Transcription regulation</keyword>
<evidence type="ECO:0000256" key="1">
    <source>
        <dbReference type="ARBA" id="ARBA00022491"/>
    </source>
</evidence>
<evidence type="ECO:0000313" key="7">
    <source>
        <dbReference type="Proteomes" id="UP000184693"/>
    </source>
</evidence>
<keyword evidence="3" id="KW-0238">DNA-binding</keyword>
<dbReference type="AlphaFoldDB" id="A0A1N6JZ93"/>
<dbReference type="SUPFAM" id="SSF53822">
    <property type="entry name" value="Periplasmic binding protein-like I"/>
    <property type="match status" value="1"/>
</dbReference>
<dbReference type="InterPro" id="IPR025997">
    <property type="entry name" value="SBP_2_dom"/>
</dbReference>
<dbReference type="Proteomes" id="UP000184693">
    <property type="component" value="Unassembled WGS sequence"/>
</dbReference>
<evidence type="ECO:0000313" key="6">
    <source>
        <dbReference type="EMBL" id="SIO49561.1"/>
    </source>
</evidence>
<dbReference type="Pfam" id="PF00356">
    <property type="entry name" value="LacI"/>
    <property type="match status" value="1"/>
</dbReference>
<dbReference type="CDD" id="cd06274">
    <property type="entry name" value="PBP1_FruR"/>
    <property type="match status" value="1"/>
</dbReference>
<gene>
    <name evidence="6" type="ORF">SAMN05444168_5498</name>
</gene>
<dbReference type="PROSITE" id="PS50932">
    <property type="entry name" value="HTH_LACI_2"/>
    <property type="match status" value="1"/>
</dbReference>
<evidence type="ECO:0000256" key="3">
    <source>
        <dbReference type="ARBA" id="ARBA00023125"/>
    </source>
</evidence>
<feature type="domain" description="HTH lacI-type" evidence="5">
    <location>
        <begin position="10"/>
        <end position="67"/>
    </location>
</feature>
<dbReference type="Gene3D" id="1.10.260.40">
    <property type="entry name" value="lambda repressor-like DNA-binding domains"/>
    <property type="match status" value="1"/>
</dbReference>
<dbReference type="CDD" id="cd01392">
    <property type="entry name" value="HTH_LacI"/>
    <property type="match status" value="1"/>
</dbReference>
<dbReference type="SUPFAM" id="SSF47413">
    <property type="entry name" value="lambda repressor-like DNA-binding domains"/>
    <property type="match status" value="1"/>
</dbReference>
<organism evidence="6 7">
    <name type="scientific">Paraburkholderia phenazinium</name>
    <dbReference type="NCBI Taxonomy" id="60549"/>
    <lineage>
        <taxon>Bacteria</taxon>
        <taxon>Pseudomonadati</taxon>
        <taxon>Pseudomonadota</taxon>
        <taxon>Betaproteobacteria</taxon>
        <taxon>Burkholderiales</taxon>
        <taxon>Burkholderiaceae</taxon>
        <taxon>Paraburkholderia</taxon>
    </lineage>
</organism>
<dbReference type="InterPro" id="IPR010982">
    <property type="entry name" value="Lambda_DNA-bd_dom_sf"/>
</dbReference>
<dbReference type="GO" id="GO:0000976">
    <property type="term" value="F:transcription cis-regulatory region binding"/>
    <property type="evidence" value="ECO:0007669"/>
    <property type="project" value="TreeGrafter"/>
</dbReference>
<protein>
    <submittedName>
        <fullName evidence="6">Transcriptional regulator, LacI family</fullName>
    </submittedName>
</protein>
<evidence type="ECO:0000259" key="5">
    <source>
        <dbReference type="PROSITE" id="PS50932"/>
    </source>
</evidence>
<dbReference type="GO" id="GO:0003700">
    <property type="term" value="F:DNA-binding transcription factor activity"/>
    <property type="evidence" value="ECO:0007669"/>
    <property type="project" value="TreeGrafter"/>
</dbReference>
<name>A0A1N6JZ93_9BURK</name>
<evidence type="ECO:0000256" key="4">
    <source>
        <dbReference type="ARBA" id="ARBA00023163"/>
    </source>
</evidence>
<dbReference type="InterPro" id="IPR028082">
    <property type="entry name" value="Peripla_BP_I"/>
</dbReference>
<dbReference type="Gene3D" id="3.40.50.2300">
    <property type="match status" value="2"/>
</dbReference>
<dbReference type="PANTHER" id="PTHR30146">
    <property type="entry name" value="LACI-RELATED TRANSCRIPTIONAL REPRESSOR"/>
    <property type="match status" value="1"/>
</dbReference>
<dbReference type="InterPro" id="IPR000843">
    <property type="entry name" value="HTH_LacI"/>
</dbReference>
<dbReference type="OrthoDB" id="7683681at2"/>